<dbReference type="AlphaFoldDB" id="A0A7T8HIN3"/>
<keyword evidence="2" id="KW-1185">Reference proteome</keyword>
<evidence type="ECO:0000313" key="2">
    <source>
        <dbReference type="Proteomes" id="UP000595437"/>
    </source>
</evidence>
<feature type="non-terminal residue" evidence="1">
    <location>
        <position position="1"/>
    </location>
</feature>
<organism evidence="1 2">
    <name type="scientific">Caligus rogercresseyi</name>
    <name type="common">Sea louse</name>
    <dbReference type="NCBI Taxonomy" id="217165"/>
    <lineage>
        <taxon>Eukaryota</taxon>
        <taxon>Metazoa</taxon>
        <taxon>Ecdysozoa</taxon>
        <taxon>Arthropoda</taxon>
        <taxon>Crustacea</taxon>
        <taxon>Multicrustacea</taxon>
        <taxon>Hexanauplia</taxon>
        <taxon>Copepoda</taxon>
        <taxon>Siphonostomatoida</taxon>
        <taxon>Caligidae</taxon>
        <taxon>Caligus</taxon>
    </lineage>
</organism>
<dbReference type="Proteomes" id="UP000595437">
    <property type="component" value="Chromosome 7"/>
</dbReference>
<name>A0A7T8HIN3_CALRO</name>
<sequence>DCCRNIETGKVAPLIIDQKEAARSFGQKGRDFNEDSYKYRDWLFLNRTTKRAFC</sequence>
<dbReference type="EMBL" id="CP045896">
    <property type="protein sequence ID" value="QQP50763.1"/>
    <property type="molecule type" value="Genomic_DNA"/>
</dbReference>
<gene>
    <name evidence="1" type="ORF">FKW44_011886</name>
</gene>
<proteinExistence type="predicted"/>
<evidence type="ECO:0000313" key="1">
    <source>
        <dbReference type="EMBL" id="QQP50763.1"/>
    </source>
</evidence>
<protein>
    <submittedName>
        <fullName evidence="1">Uncharacterized protein</fullName>
    </submittedName>
</protein>
<accession>A0A7T8HIN3</accession>
<reference evidence="2" key="1">
    <citation type="submission" date="2021-01" db="EMBL/GenBank/DDBJ databases">
        <title>Caligus Genome Assembly.</title>
        <authorList>
            <person name="Gallardo-Escarate C."/>
        </authorList>
    </citation>
    <scope>NUCLEOTIDE SEQUENCE [LARGE SCALE GENOMIC DNA]</scope>
</reference>